<name>A0ABD1HMX4_SALDI</name>
<feature type="region of interest" description="Disordered" evidence="4">
    <location>
        <begin position="812"/>
        <end position="836"/>
    </location>
</feature>
<reference evidence="6 7" key="1">
    <citation type="submission" date="2024-06" db="EMBL/GenBank/DDBJ databases">
        <title>A chromosome level genome sequence of Diviner's sage (Salvia divinorum).</title>
        <authorList>
            <person name="Ford S.A."/>
            <person name="Ro D.-K."/>
            <person name="Ness R.W."/>
            <person name="Phillips M.A."/>
        </authorList>
    </citation>
    <scope>NUCLEOTIDE SEQUENCE [LARGE SCALE GENOMIC DNA]</scope>
    <source>
        <strain evidence="6">SAF-2024a</strain>
        <tissue evidence="6">Leaf</tissue>
    </source>
</reference>
<dbReference type="Gene3D" id="1.25.10.10">
    <property type="entry name" value="Leucine-rich Repeat Variant"/>
    <property type="match status" value="1"/>
</dbReference>
<evidence type="ECO:0000256" key="2">
    <source>
        <dbReference type="ARBA" id="ARBA00010511"/>
    </source>
</evidence>
<sequence length="836" mass="91555">MSAPEAMYDVAMKPKLLRSLLREYVPDEKHPFTNPSELSYVVSAVKTHKLLSERTPPEAQQDLVDAWKSAVDSWVNRLLALASSNLPDKCWAGICLLGLTSQECSSERFLTSYDAWLNKLLVHIQPSEVSHFVKASSCASLSDMFTRLDDFSNVKKDATSLATKVTQQSLKLLNEENSSVVLEEAMCLLRTLIDFFPSAVHRHYDSVEAAIVSKLISGKCSPSVLKNLGHGLSLLPKSRGDEDSWSLMMNKILIYVNSQLNDAFQGLEEETRNAKAMRALLPAGKEPPPPLGGSEASEQSSDISTRNPERLLASRISSLLQCCSDMLTTPYPVMVHVPICGLLALAGRVLLVDGSLPLSSYSFMTTLKQEFVCSEIPNMQFQSLEILTAIVKGLGSQVLPYVAEIFELLKEYLSRCKIPGLKIKAYSMLKVLLISMGIGLAIHVSQTIVSNVFVDLDFIGIEKDVKSSGTNTKGPPELSKDFHYKKRKRSKVSLQEQPAQGGLEGEMSINSTPISVKIAALEALQALLTVGGSIRSESWRGDVDKLLMTVATYACRGGSKEERKILLSGDAMPTWADFQLAALRALLASLLSPGRVRPSHLALGLQLFRRGTQATDTQLAEYCGHALLALEVLIHPRSLPLLDFNSCGDGYKALGHLRDPVYPSGDRRIPNRQHDEPESEEDDLIENWHGKDDEMEIQVTETQDNMHCADKPMDPADGLTSGADKKNEVTTSENGLDNKSIEAAHFKTKSDQSRDMLESVELESSNGKAALVANSITPESGAASVSETAGNEFSTIFERISATLSNIDRSNETTFEADDEAEDIFPDIVDGDPDSD</sequence>
<comment type="caution">
    <text evidence="6">The sequence shown here is derived from an EMBL/GenBank/DDBJ whole genome shotgun (WGS) entry which is preliminary data.</text>
</comment>
<dbReference type="Proteomes" id="UP001567538">
    <property type="component" value="Unassembled WGS sequence"/>
</dbReference>
<keyword evidence="7" id="KW-1185">Reference proteome</keyword>
<dbReference type="InterPro" id="IPR011989">
    <property type="entry name" value="ARM-like"/>
</dbReference>
<dbReference type="PANTHER" id="PTHR34105">
    <property type="entry name" value="PROLINE-, GLUTAMIC ACID- AND LEUCINE-RICH PROTEIN 1"/>
    <property type="match status" value="1"/>
</dbReference>
<dbReference type="Pfam" id="PF08167">
    <property type="entry name" value="RIX1"/>
    <property type="match status" value="1"/>
</dbReference>
<keyword evidence="3" id="KW-0539">Nucleus</keyword>
<evidence type="ECO:0000256" key="3">
    <source>
        <dbReference type="ARBA" id="ARBA00023242"/>
    </source>
</evidence>
<gene>
    <name evidence="6" type="ORF">AAHA92_08299</name>
</gene>
<evidence type="ECO:0000313" key="6">
    <source>
        <dbReference type="EMBL" id="KAL1557755.1"/>
    </source>
</evidence>
<protein>
    <recommendedName>
        <fullName evidence="5">Pre-rRNA-processing protein RIX1 N-terminal domain-containing protein</fullName>
    </recommendedName>
</protein>
<feature type="domain" description="Pre-rRNA-processing protein RIX1 N-terminal" evidence="5">
    <location>
        <begin position="19"/>
        <end position="221"/>
    </location>
</feature>
<proteinExistence type="inferred from homology"/>
<comment type="similarity">
    <text evidence="2">Belongs to the RIX1/PELP1 family.</text>
</comment>
<dbReference type="PANTHER" id="PTHR34105:SF1">
    <property type="entry name" value="PROLINE-, GLUTAMIC ACID- AND LEUCINE-RICH PROTEIN 1"/>
    <property type="match status" value="1"/>
</dbReference>
<comment type="subcellular location">
    <subcellularLocation>
        <location evidence="1">Nucleus</location>
    </subcellularLocation>
</comment>
<dbReference type="InterPro" id="IPR016024">
    <property type="entry name" value="ARM-type_fold"/>
</dbReference>
<feature type="compositionally biased region" description="Acidic residues" evidence="4">
    <location>
        <begin position="815"/>
        <end position="836"/>
    </location>
</feature>
<dbReference type="GO" id="GO:0005634">
    <property type="term" value="C:nucleus"/>
    <property type="evidence" value="ECO:0007669"/>
    <property type="project" value="UniProtKB-SubCell"/>
</dbReference>
<evidence type="ECO:0000256" key="1">
    <source>
        <dbReference type="ARBA" id="ARBA00004123"/>
    </source>
</evidence>
<evidence type="ECO:0000259" key="5">
    <source>
        <dbReference type="Pfam" id="PF08167"/>
    </source>
</evidence>
<feature type="region of interest" description="Disordered" evidence="4">
    <location>
        <begin position="282"/>
        <end position="304"/>
    </location>
</feature>
<feature type="compositionally biased region" description="Basic and acidic residues" evidence="4">
    <location>
        <begin position="665"/>
        <end position="676"/>
    </location>
</feature>
<accession>A0ABD1HMX4</accession>
<dbReference type="InterPro" id="IPR012583">
    <property type="entry name" value="RIX1_N"/>
</dbReference>
<organism evidence="6 7">
    <name type="scientific">Salvia divinorum</name>
    <name type="common">Maria pastora</name>
    <name type="synonym">Diviner's sage</name>
    <dbReference type="NCBI Taxonomy" id="28513"/>
    <lineage>
        <taxon>Eukaryota</taxon>
        <taxon>Viridiplantae</taxon>
        <taxon>Streptophyta</taxon>
        <taxon>Embryophyta</taxon>
        <taxon>Tracheophyta</taxon>
        <taxon>Spermatophyta</taxon>
        <taxon>Magnoliopsida</taxon>
        <taxon>eudicotyledons</taxon>
        <taxon>Gunneridae</taxon>
        <taxon>Pentapetalae</taxon>
        <taxon>asterids</taxon>
        <taxon>lamiids</taxon>
        <taxon>Lamiales</taxon>
        <taxon>Lamiaceae</taxon>
        <taxon>Nepetoideae</taxon>
        <taxon>Mentheae</taxon>
        <taxon>Salviinae</taxon>
        <taxon>Salvia</taxon>
        <taxon>Salvia subgen. Calosphace</taxon>
    </lineage>
</organism>
<dbReference type="EMBL" id="JBEAFC010000004">
    <property type="protein sequence ID" value="KAL1557755.1"/>
    <property type="molecule type" value="Genomic_DNA"/>
</dbReference>
<feature type="region of interest" description="Disordered" evidence="4">
    <location>
        <begin position="662"/>
        <end position="683"/>
    </location>
</feature>
<evidence type="ECO:0000256" key="4">
    <source>
        <dbReference type="SAM" id="MobiDB-lite"/>
    </source>
</evidence>
<dbReference type="SUPFAM" id="SSF48371">
    <property type="entry name" value="ARM repeat"/>
    <property type="match status" value="1"/>
</dbReference>
<evidence type="ECO:0000313" key="7">
    <source>
        <dbReference type="Proteomes" id="UP001567538"/>
    </source>
</evidence>
<dbReference type="AlphaFoldDB" id="A0ABD1HMX4"/>